<name>A0ABU3MA07_9ACTN</name>
<gene>
    <name evidence="1" type="ORF">RQC66_44985</name>
</gene>
<organism evidence="1 2">
    <name type="scientific">Streptomyces justiciae</name>
    <dbReference type="NCBI Taxonomy" id="2780140"/>
    <lineage>
        <taxon>Bacteria</taxon>
        <taxon>Bacillati</taxon>
        <taxon>Actinomycetota</taxon>
        <taxon>Actinomycetes</taxon>
        <taxon>Kitasatosporales</taxon>
        <taxon>Streptomycetaceae</taxon>
        <taxon>Streptomyces</taxon>
    </lineage>
</organism>
<proteinExistence type="predicted"/>
<keyword evidence="2" id="KW-1185">Reference proteome</keyword>
<dbReference type="Proteomes" id="UP001257948">
    <property type="component" value="Unassembled WGS sequence"/>
</dbReference>
<dbReference type="EMBL" id="JAVTLL010000075">
    <property type="protein sequence ID" value="MDT7847879.1"/>
    <property type="molecule type" value="Genomic_DNA"/>
</dbReference>
<protein>
    <submittedName>
        <fullName evidence="1">Uncharacterized protein</fullName>
    </submittedName>
</protein>
<reference evidence="2" key="1">
    <citation type="submission" date="2023-07" db="EMBL/GenBank/DDBJ databases">
        <title>Draft genome sequence of the endophytic actinobacterium Streptomyces justiciae WPN32, a potential antibiotic producer.</title>
        <authorList>
            <person name="Yasawong M."/>
            <person name="Pana W."/>
            <person name="Ganta P."/>
            <person name="Santapan N."/>
            <person name="Songngamsuk T."/>
            <person name="Phatcharaharikarn M."/>
            <person name="Kerdtoob S."/>
            <person name="Nantapong N."/>
        </authorList>
    </citation>
    <scope>NUCLEOTIDE SEQUENCE [LARGE SCALE GENOMIC DNA]</scope>
    <source>
        <strain evidence="2">WPN32</strain>
    </source>
</reference>
<evidence type="ECO:0000313" key="2">
    <source>
        <dbReference type="Proteomes" id="UP001257948"/>
    </source>
</evidence>
<accession>A0ABU3MA07</accession>
<dbReference type="RefSeq" id="WP_314208100.1">
    <property type="nucleotide sequence ID" value="NZ_JAVTLL010000075.1"/>
</dbReference>
<sequence length="200" mass="21797">MGTNGSKDEKRERANAVYDKTRSVATMAMWAEGSSAVIGAGVPLLVDGIMIGVYSDMWNDIRGIYGKGKITGSAAMAYLKPNLNFLFQDFIFDTVIGNVPVIGIPFNVAFAKATTWRAGVWFGALAALGDSETEPSNEQVSRAAADLIRLFFPPTQSVFDMEAPDREMFVTFIAALDGQRPDWALKKMKSFANSFNDGED</sequence>
<comment type="caution">
    <text evidence="1">The sequence shown here is derived from an EMBL/GenBank/DDBJ whole genome shotgun (WGS) entry which is preliminary data.</text>
</comment>
<evidence type="ECO:0000313" key="1">
    <source>
        <dbReference type="EMBL" id="MDT7847879.1"/>
    </source>
</evidence>